<feature type="compositionally biased region" description="Basic and acidic residues" evidence="3">
    <location>
        <begin position="360"/>
        <end position="373"/>
    </location>
</feature>
<reference evidence="5" key="1">
    <citation type="submission" date="2016-08" db="EMBL/GenBank/DDBJ databases">
        <authorList>
            <person name="Tokovenko B."/>
            <person name="Kalinowski J."/>
        </authorList>
    </citation>
    <scope>NUCLEOTIDE SEQUENCE [LARGE SCALE GENOMIC DNA]</scope>
    <source>
        <strain evidence="5">UTMC102</strain>
    </source>
</reference>
<dbReference type="GO" id="GO:0008713">
    <property type="term" value="F:ADP-heptose-lipopolysaccharide heptosyltransferase activity"/>
    <property type="evidence" value="ECO:0007669"/>
    <property type="project" value="TreeGrafter"/>
</dbReference>
<organism evidence="4 5">
    <name type="scientific">Nocardiopsis sinuspersici</name>
    <dbReference type="NCBI Taxonomy" id="501010"/>
    <lineage>
        <taxon>Bacteria</taxon>
        <taxon>Bacillati</taxon>
        <taxon>Actinomycetota</taxon>
        <taxon>Actinomycetes</taxon>
        <taxon>Streptosporangiales</taxon>
        <taxon>Nocardiopsidaceae</taxon>
        <taxon>Nocardiopsis</taxon>
    </lineage>
</organism>
<gene>
    <name evidence="4" type="ORF">NOSIN_06645</name>
</gene>
<evidence type="ECO:0000256" key="2">
    <source>
        <dbReference type="ARBA" id="ARBA00022679"/>
    </source>
</evidence>
<dbReference type="GO" id="GO:0005829">
    <property type="term" value="C:cytosol"/>
    <property type="evidence" value="ECO:0007669"/>
    <property type="project" value="TreeGrafter"/>
</dbReference>
<dbReference type="OrthoDB" id="9807356at2"/>
<proteinExistence type="predicted"/>
<dbReference type="AlphaFoldDB" id="A0A1V3BYS6"/>
<evidence type="ECO:0000313" key="5">
    <source>
        <dbReference type="Proteomes" id="UP000189004"/>
    </source>
</evidence>
<dbReference type="SUPFAM" id="SSF53756">
    <property type="entry name" value="UDP-Glycosyltransferase/glycogen phosphorylase"/>
    <property type="match status" value="1"/>
</dbReference>
<dbReference type="InterPro" id="IPR051199">
    <property type="entry name" value="LPS_LOS_Heptosyltrfase"/>
</dbReference>
<dbReference type="STRING" id="501010.NOSIN_06645"/>
<dbReference type="Gene3D" id="3.40.50.2000">
    <property type="entry name" value="Glycogen Phosphorylase B"/>
    <property type="match status" value="1"/>
</dbReference>
<evidence type="ECO:0000256" key="1">
    <source>
        <dbReference type="ARBA" id="ARBA00022676"/>
    </source>
</evidence>
<protein>
    <submittedName>
        <fullName evidence="4">Glycosyl transferase</fullName>
    </submittedName>
</protein>
<dbReference type="PANTHER" id="PTHR30160">
    <property type="entry name" value="TETRAACYLDISACCHARIDE 4'-KINASE-RELATED"/>
    <property type="match status" value="1"/>
</dbReference>
<name>A0A1V3BYS6_9ACTN</name>
<dbReference type="EMBL" id="MCOK01000001">
    <property type="protein sequence ID" value="OOC53522.1"/>
    <property type="molecule type" value="Genomic_DNA"/>
</dbReference>
<evidence type="ECO:0000256" key="3">
    <source>
        <dbReference type="SAM" id="MobiDB-lite"/>
    </source>
</evidence>
<dbReference type="Proteomes" id="UP000189004">
    <property type="component" value="Unassembled WGS sequence"/>
</dbReference>
<dbReference type="Pfam" id="PF01075">
    <property type="entry name" value="Glyco_transf_9"/>
    <property type="match status" value="1"/>
</dbReference>
<dbReference type="PANTHER" id="PTHR30160:SF1">
    <property type="entry name" value="LIPOPOLYSACCHARIDE 1,2-N-ACETYLGLUCOSAMINETRANSFERASE-RELATED"/>
    <property type="match status" value="1"/>
</dbReference>
<comment type="caution">
    <text evidence="4">The sequence shown here is derived from an EMBL/GenBank/DDBJ whole genome shotgun (WGS) entry which is preliminary data.</text>
</comment>
<dbReference type="CDD" id="cd03789">
    <property type="entry name" value="GT9_LPS_heptosyltransferase"/>
    <property type="match status" value="1"/>
</dbReference>
<evidence type="ECO:0000313" key="4">
    <source>
        <dbReference type="EMBL" id="OOC53522.1"/>
    </source>
</evidence>
<feature type="region of interest" description="Disordered" evidence="3">
    <location>
        <begin position="354"/>
        <end position="373"/>
    </location>
</feature>
<keyword evidence="2 4" id="KW-0808">Transferase</keyword>
<dbReference type="InterPro" id="IPR002201">
    <property type="entry name" value="Glyco_trans_9"/>
</dbReference>
<keyword evidence="5" id="KW-1185">Reference proteome</keyword>
<keyword evidence="1" id="KW-0328">Glycosyltransferase</keyword>
<accession>A0A1V3BYS6</accession>
<feature type="region of interest" description="Disordered" evidence="3">
    <location>
        <begin position="1"/>
        <end position="31"/>
    </location>
</feature>
<sequence length="373" mass="38797">MSVLPTPTAERPAGDVRPLPPGRGGPGGSGPSLLVSRALGLGDFATAVPALRALERALPAWHRVLAGPSWYRHLVALAGLRWEVLPTEPLCVPDGASAPDLAVNLHGRGPQSTAALASLGPERLWTHGHPSAPEWPGPEWPRGVHDAEIWCRLLRLHGVAADPDDLRWPRPPEWADRSGPGDPVVAGDTAVVHPGAASESRRWPAERFARVAAHLAASGLRVVVTGSEREAALAERVAEAAGIGPRAVLAGRTSLDLLARLVAGARLVVCGDTGVGHLSTAYGTPSVRLFGPVPPRLWGPRVDRDLHVCLWRGGRGDPHAATLDPGLEAIGMEEVVTACDTVLAAAAGHAGEGAVAGRAAGERTAGEKRISEP</sequence>
<dbReference type="GO" id="GO:0009244">
    <property type="term" value="P:lipopolysaccharide core region biosynthetic process"/>
    <property type="evidence" value="ECO:0007669"/>
    <property type="project" value="TreeGrafter"/>
</dbReference>